<keyword evidence="2" id="KW-1185">Reference proteome</keyword>
<dbReference type="EMBL" id="CADEPI010000069">
    <property type="protein sequence ID" value="CAB3372116.1"/>
    <property type="molecule type" value="Genomic_DNA"/>
</dbReference>
<dbReference type="Proteomes" id="UP000494165">
    <property type="component" value="Unassembled WGS sequence"/>
</dbReference>
<accession>A0A8S1D2S8</accession>
<organism evidence="1 2">
    <name type="scientific">Cloeon dipterum</name>
    <dbReference type="NCBI Taxonomy" id="197152"/>
    <lineage>
        <taxon>Eukaryota</taxon>
        <taxon>Metazoa</taxon>
        <taxon>Ecdysozoa</taxon>
        <taxon>Arthropoda</taxon>
        <taxon>Hexapoda</taxon>
        <taxon>Insecta</taxon>
        <taxon>Pterygota</taxon>
        <taxon>Palaeoptera</taxon>
        <taxon>Ephemeroptera</taxon>
        <taxon>Pisciforma</taxon>
        <taxon>Baetidae</taxon>
        <taxon>Cloeon</taxon>
    </lineage>
</organism>
<sequence length="165" mass="17911">MLKKCKIASIESVSFAILPNPIAIIITMQEDQIESPLAAASGAPTDRPSGEHHVALIPWRSFANVRAPLCHSLPRQVSSDCFHLSALAALCTRGGFGPTRLLKARSQFPKRVLSSSHPPATPSRQIRSAKRVCLKRNPKTLIYWPGPNELSWSTAGVAGTPDLIR</sequence>
<protein>
    <submittedName>
        <fullName evidence="1">Uncharacterized protein</fullName>
    </submittedName>
</protein>
<name>A0A8S1D2S8_9INSE</name>
<evidence type="ECO:0000313" key="1">
    <source>
        <dbReference type="EMBL" id="CAB3372116.1"/>
    </source>
</evidence>
<gene>
    <name evidence="1" type="ORF">CLODIP_2_CD15400</name>
</gene>
<comment type="caution">
    <text evidence="1">The sequence shown here is derived from an EMBL/GenBank/DDBJ whole genome shotgun (WGS) entry which is preliminary data.</text>
</comment>
<dbReference type="AlphaFoldDB" id="A0A8S1D2S8"/>
<reference evidence="1 2" key="1">
    <citation type="submission" date="2020-04" db="EMBL/GenBank/DDBJ databases">
        <authorList>
            <person name="Alioto T."/>
            <person name="Alioto T."/>
            <person name="Gomez Garrido J."/>
        </authorList>
    </citation>
    <scope>NUCLEOTIDE SEQUENCE [LARGE SCALE GENOMIC DNA]</scope>
</reference>
<evidence type="ECO:0000313" key="2">
    <source>
        <dbReference type="Proteomes" id="UP000494165"/>
    </source>
</evidence>
<proteinExistence type="predicted"/>